<dbReference type="RefSeq" id="WP_344464938.1">
    <property type="nucleotide sequence ID" value="NZ_BAAANT010000014.1"/>
</dbReference>
<proteinExistence type="predicted"/>
<organism evidence="2 3">
    <name type="scientific">Kitasatospora kazusensis</name>
    <dbReference type="NCBI Taxonomy" id="407974"/>
    <lineage>
        <taxon>Bacteria</taxon>
        <taxon>Bacillati</taxon>
        <taxon>Actinomycetota</taxon>
        <taxon>Actinomycetes</taxon>
        <taxon>Kitasatosporales</taxon>
        <taxon>Streptomycetaceae</taxon>
        <taxon>Kitasatospora</taxon>
    </lineage>
</organism>
<protein>
    <recommendedName>
        <fullName evidence="4">Secreted protein</fullName>
    </recommendedName>
</protein>
<keyword evidence="1" id="KW-0732">Signal</keyword>
<feature type="signal peptide" evidence="1">
    <location>
        <begin position="1"/>
        <end position="22"/>
    </location>
</feature>
<comment type="caution">
    <text evidence="2">The sequence shown here is derived from an EMBL/GenBank/DDBJ whole genome shotgun (WGS) entry which is preliminary data.</text>
</comment>
<evidence type="ECO:0008006" key="4">
    <source>
        <dbReference type="Google" id="ProtNLM"/>
    </source>
</evidence>
<evidence type="ECO:0000313" key="2">
    <source>
        <dbReference type="EMBL" id="GAA2143432.1"/>
    </source>
</evidence>
<name>A0ABP5LDG3_9ACTN</name>
<feature type="chain" id="PRO_5045706735" description="Secreted protein" evidence="1">
    <location>
        <begin position="23"/>
        <end position="129"/>
    </location>
</feature>
<evidence type="ECO:0000313" key="3">
    <source>
        <dbReference type="Proteomes" id="UP001422759"/>
    </source>
</evidence>
<keyword evidence="3" id="KW-1185">Reference proteome</keyword>
<reference evidence="3" key="1">
    <citation type="journal article" date="2019" name="Int. J. Syst. Evol. Microbiol.">
        <title>The Global Catalogue of Microorganisms (GCM) 10K type strain sequencing project: providing services to taxonomists for standard genome sequencing and annotation.</title>
        <authorList>
            <consortium name="The Broad Institute Genomics Platform"/>
            <consortium name="The Broad Institute Genome Sequencing Center for Infectious Disease"/>
            <person name="Wu L."/>
            <person name="Ma J."/>
        </authorList>
    </citation>
    <scope>NUCLEOTIDE SEQUENCE [LARGE SCALE GENOMIC DNA]</scope>
    <source>
        <strain evidence="3">JCM 14560</strain>
    </source>
</reference>
<accession>A0ABP5LDG3</accession>
<dbReference type="EMBL" id="BAAANT010000014">
    <property type="protein sequence ID" value="GAA2143432.1"/>
    <property type="molecule type" value="Genomic_DNA"/>
</dbReference>
<evidence type="ECO:0000256" key="1">
    <source>
        <dbReference type="SAM" id="SignalP"/>
    </source>
</evidence>
<sequence>MRSTFRRAVALTAVTGGLLAVAAGTAAAKSDISVSVSTHALRVGQSVQVTARGGDDAVRVTYVCVDQRLGSGAWRQVGCSGTPGSALTVRVSAGQRGQEQFRARLLARRAGDGRLVTDRLSGPATVRVG</sequence>
<gene>
    <name evidence="2" type="ORF">GCM10009760_29800</name>
</gene>
<dbReference type="Proteomes" id="UP001422759">
    <property type="component" value="Unassembled WGS sequence"/>
</dbReference>